<evidence type="ECO:0000256" key="7">
    <source>
        <dbReference type="ARBA" id="ARBA00022605"/>
    </source>
</evidence>
<evidence type="ECO:0000256" key="5">
    <source>
        <dbReference type="ARBA" id="ARBA00022490"/>
    </source>
</evidence>
<dbReference type="EMBL" id="JALDYZ010000001">
    <property type="protein sequence ID" value="MDI7920745.1"/>
    <property type="molecule type" value="Genomic_DNA"/>
</dbReference>
<comment type="cofactor">
    <cofactor evidence="1">
        <name>pyridoxal 5'-phosphate</name>
        <dbReference type="ChEBI" id="CHEBI:597326"/>
    </cofactor>
</comment>
<dbReference type="PANTHER" id="PTHR21152">
    <property type="entry name" value="AMINOTRANSFERASE CLASS V"/>
    <property type="match status" value="1"/>
</dbReference>
<dbReference type="InterPro" id="IPR015424">
    <property type="entry name" value="PyrdxlP-dep_Trfase"/>
</dbReference>
<keyword evidence="7" id="KW-0028">Amino-acid biosynthesis</keyword>
<keyword evidence="5" id="KW-0963">Cytoplasm</keyword>
<feature type="region of interest" description="Disordered" evidence="12">
    <location>
        <begin position="1"/>
        <end position="21"/>
    </location>
</feature>
<dbReference type="Gene3D" id="3.40.640.10">
    <property type="entry name" value="Type I PLP-dependent aspartate aminotransferase-like (Major domain)"/>
    <property type="match status" value="1"/>
</dbReference>
<dbReference type="GO" id="GO:0006564">
    <property type="term" value="P:L-serine biosynthetic process"/>
    <property type="evidence" value="ECO:0007669"/>
    <property type="project" value="UniProtKB-KW"/>
</dbReference>
<comment type="pathway">
    <text evidence="2">Amino-acid biosynthesis; L-serine biosynthesis; L-serine from 3-phospho-D-glycerate: step 2/3.</text>
</comment>
<keyword evidence="14" id="KW-1185">Reference proteome</keyword>
<keyword evidence="9" id="KW-0663">Pyridoxal phosphate</keyword>
<evidence type="ECO:0000256" key="1">
    <source>
        <dbReference type="ARBA" id="ARBA00001933"/>
    </source>
</evidence>
<keyword evidence="10" id="KW-0718">Serine biosynthesis</keyword>
<comment type="caution">
    <text evidence="13">The sequence shown here is derived from an EMBL/GenBank/DDBJ whole genome shotgun (WGS) entry which is preliminary data.</text>
</comment>
<dbReference type="Proteomes" id="UP001161580">
    <property type="component" value="Unassembled WGS sequence"/>
</dbReference>
<dbReference type="Gene3D" id="3.90.1150.10">
    <property type="entry name" value="Aspartate Aminotransferase, domain 1"/>
    <property type="match status" value="1"/>
</dbReference>
<evidence type="ECO:0000256" key="10">
    <source>
        <dbReference type="ARBA" id="ARBA00023299"/>
    </source>
</evidence>
<keyword evidence="8 13" id="KW-0808">Transferase</keyword>
<proteinExistence type="inferred from homology"/>
<evidence type="ECO:0000256" key="6">
    <source>
        <dbReference type="ARBA" id="ARBA00022576"/>
    </source>
</evidence>
<dbReference type="EC" id="2.6.1.52" evidence="4"/>
<organism evidence="13 14">
    <name type="scientific">Ferirhizobium litorale</name>
    <dbReference type="NCBI Taxonomy" id="2927786"/>
    <lineage>
        <taxon>Bacteria</taxon>
        <taxon>Pseudomonadati</taxon>
        <taxon>Pseudomonadota</taxon>
        <taxon>Alphaproteobacteria</taxon>
        <taxon>Hyphomicrobiales</taxon>
        <taxon>Rhizobiaceae</taxon>
        <taxon>Ferirhizobium</taxon>
    </lineage>
</organism>
<dbReference type="SUPFAM" id="SSF53383">
    <property type="entry name" value="PLP-dependent transferases"/>
    <property type="match status" value="1"/>
</dbReference>
<dbReference type="InterPro" id="IPR015421">
    <property type="entry name" value="PyrdxlP-dep_Trfase_major"/>
</dbReference>
<protein>
    <recommendedName>
        <fullName evidence="4">phosphoserine transaminase</fullName>
        <ecNumber evidence="4">2.6.1.52</ecNumber>
    </recommendedName>
</protein>
<dbReference type="RefSeq" id="WP_311784912.1">
    <property type="nucleotide sequence ID" value="NZ_JALDYY010000001.1"/>
</dbReference>
<dbReference type="CDD" id="cd01494">
    <property type="entry name" value="AAT_I"/>
    <property type="match status" value="1"/>
</dbReference>
<reference evidence="13" key="1">
    <citation type="submission" date="2022-03" db="EMBL/GenBank/DDBJ databases">
        <title>Fererhizobium litorale gen. nov., sp. nov., isolated from sandy sediments of the Sea of Japan seashore.</title>
        <authorList>
            <person name="Romanenko L."/>
            <person name="Kurilenko V."/>
            <person name="Otstavnykh N."/>
            <person name="Svetashev V."/>
            <person name="Tekutyeva L."/>
            <person name="Isaeva M."/>
            <person name="Mikhailov V."/>
        </authorList>
    </citation>
    <scope>NUCLEOTIDE SEQUENCE</scope>
    <source>
        <strain evidence="13">KMM 9576</strain>
    </source>
</reference>
<dbReference type="AlphaFoldDB" id="A0AAE3QBD4"/>
<dbReference type="GO" id="GO:0008453">
    <property type="term" value="F:alanine-glyoxylate transaminase activity"/>
    <property type="evidence" value="ECO:0007669"/>
    <property type="project" value="TreeGrafter"/>
</dbReference>
<comment type="catalytic activity">
    <reaction evidence="11">
        <text>O-phospho-L-serine + 2-oxoglutarate = 3-phosphooxypyruvate + L-glutamate</text>
        <dbReference type="Rhea" id="RHEA:14329"/>
        <dbReference type="ChEBI" id="CHEBI:16810"/>
        <dbReference type="ChEBI" id="CHEBI:18110"/>
        <dbReference type="ChEBI" id="CHEBI:29985"/>
        <dbReference type="ChEBI" id="CHEBI:57524"/>
        <dbReference type="EC" id="2.6.1.52"/>
    </reaction>
</comment>
<evidence type="ECO:0000256" key="3">
    <source>
        <dbReference type="ARBA" id="ARBA00006904"/>
    </source>
</evidence>
<gene>
    <name evidence="13" type="ORF">MRS75_01455</name>
</gene>
<dbReference type="InterPro" id="IPR006271">
    <property type="entry name" value="Pser_aminoTfrase_methanosarc"/>
</dbReference>
<dbReference type="GO" id="GO:0019265">
    <property type="term" value="P:glycine biosynthetic process, by transamination of glyoxylate"/>
    <property type="evidence" value="ECO:0007669"/>
    <property type="project" value="TreeGrafter"/>
</dbReference>
<name>A0AAE3QBD4_9HYPH</name>
<evidence type="ECO:0000313" key="13">
    <source>
        <dbReference type="EMBL" id="MDI7920745.1"/>
    </source>
</evidence>
<dbReference type="GO" id="GO:0004760">
    <property type="term" value="F:L-serine-pyruvate transaminase activity"/>
    <property type="evidence" value="ECO:0007669"/>
    <property type="project" value="TreeGrafter"/>
</dbReference>
<dbReference type="GO" id="GO:0004648">
    <property type="term" value="F:O-phospho-L-serine:2-oxoglutarate aminotransferase activity"/>
    <property type="evidence" value="ECO:0007669"/>
    <property type="project" value="UniProtKB-EC"/>
</dbReference>
<evidence type="ECO:0000256" key="8">
    <source>
        <dbReference type="ARBA" id="ARBA00022679"/>
    </source>
</evidence>
<dbReference type="InterPro" id="IPR022278">
    <property type="entry name" value="Pser_aminoTfrase"/>
</dbReference>
<dbReference type="NCBIfam" id="TIGR01365">
    <property type="entry name" value="serC_2"/>
    <property type="match status" value="1"/>
</dbReference>
<comment type="similarity">
    <text evidence="3">Belongs to the class-V pyridoxal-phosphate-dependent aminotransferase family. SerC subfamily.</text>
</comment>
<accession>A0AAE3QBD4</accession>
<evidence type="ECO:0000256" key="4">
    <source>
        <dbReference type="ARBA" id="ARBA00013030"/>
    </source>
</evidence>
<evidence type="ECO:0000256" key="9">
    <source>
        <dbReference type="ARBA" id="ARBA00022898"/>
    </source>
</evidence>
<keyword evidence="6 13" id="KW-0032">Aminotransferase</keyword>
<evidence type="ECO:0000256" key="2">
    <source>
        <dbReference type="ARBA" id="ARBA00005099"/>
    </source>
</evidence>
<evidence type="ECO:0000256" key="12">
    <source>
        <dbReference type="SAM" id="MobiDB-lite"/>
    </source>
</evidence>
<sequence length="392" mass="42225">MVDTAKPALRPANTHFSSGPCSKRPGWTLDALSDAALGRSHRAKVGKTKLKQAIDLTREILEVPADYRIGIVPASDTGAVEMALWSLLGERGVDMVAWESFGAGWVTDVVKQLKLKDVRKLEAGYGELPDLSTIDFDRDVVFTWNGTTSGVRVPNADFIPADRKGLTICDATSAAFAQDLDFAKLDVVTFSWQKVLGGEGAHGVIILSPRAVERLINYVPAWPLPKIFRMTSGGKLIEGIFSGETINTPSMLCVEDYIDALLWAKEVGGLKGLVARADANAKVIFDFVAANGWIANLAVKDETRSNTSVCLKIIDKDVAALDADGQANFAKGIASLLDKEGVAFDIGHYRDAPSGLRIWAGATVETADMEALMPWLTWAFETQKATLSQAAA</sequence>
<dbReference type="NCBIfam" id="NF002841">
    <property type="entry name" value="PRK03080.1-2"/>
    <property type="match status" value="1"/>
</dbReference>
<dbReference type="PIRSF" id="PIRSF000525">
    <property type="entry name" value="SerC"/>
    <property type="match status" value="1"/>
</dbReference>
<dbReference type="PANTHER" id="PTHR21152:SF40">
    <property type="entry name" value="ALANINE--GLYOXYLATE AMINOTRANSFERASE"/>
    <property type="match status" value="1"/>
</dbReference>
<evidence type="ECO:0000313" key="14">
    <source>
        <dbReference type="Proteomes" id="UP001161580"/>
    </source>
</evidence>
<dbReference type="InterPro" id="IPR015422">
    <property type="entry name" value="PyrdxlP-dep_Trfase_small"/>
</dbReference>
<evidence type="ECO:0000256" key="11">
    <source>
        <dbReference type="ARBA" id="ARBA00049007"/>
    </source>
</evidence>